<dbReference type="Proteomes" id="UP000025947">
    <property type="component" value="Unassembled WGS sequence"/>
</dbReference>
<dbReference type="EMBL" id="JLXW01000010">
    <property type="protein sequence ID" value="KBZ60952.1"/>
    <property type="molecule type" value="Genomic_DNA"/>
</dbReference>
<accession>A0A051TVH7</accession>
<name>A0A051TVH7_9MYCO</name>
<dbReference type="HOGENOM" id="CLU_838929_0_0_11"/>
<reference evidence="1 2" key="1">
    <citation type="submission" date="2014-04" db="EMBL/GenBank/DDBJ databases">
        <title>The Genome Sequence of Mycobacterium tuberculosis TKK-01-0051.</title>
        <authorList>
            <consortium name="The Broad Institute Genomics Platform"/>
            <consortium name="The Broad Institute Genome Sequencing Center for Infectious Disease"/>
            <person name="Earl A.M."/>
            <person name="Cohen K."/>
            <person name="Pym A."/>
            <person name="Bishai W."/>
            <person name="Maharaj K."/>
            <person name="Desjardins C."/>
            <person name="Abeel T."/>
            <person name="Young S."/>
            <person name="Zeng Q."/>
            <person name="Gargeya S."/>
            <person name="Abouelleil A."/>
            <person name="Alvarado L."/>
            <person name="Chapman S.B."/>
            <person name="Gainer-Dewar J."/>
            <person name="Goldberg J."/>
            <person name="Griggs A."/>
            <person name="Gujja S."/>
            <person name="Hansen M."/>
            <person name="Howarth C."/>
            <person name="Imamovic A."/>
            <person name="Larimer J."/>
            <person name="Murphy C."/>
            <person name="Naylor J."/>
            <person name="Pearson M."/>
            <person name="Poon T.W."/>
            <person name="Priest M."/>
            <person name="Roberts A."/>
            <person name="Saif S."/>
            <person name="Shea T."/>
            <person name="Sykes S."/>
            <person name="Wortman J."/>
            <person name="Nusbaum C."/>
            <person name="Birren B."/>
        </authorList>
    </citation>
    <scope>NUCLEOTIDE SEQUENCE [LARGE SCALE GENOMIC DNA]</scope>
    <source>
        <strain evidence="1 2">TKK-01-0051</strain>
    </source>
</reference>
<dbReference type="AlphaFoldDB" id="A0A051TVH7"/>
<evidence type="ECO:0000313" key="1">
    <source>
        <dbReference type="EMBL" id="KBZ60952.1"/>
    </source>
</evidence>
<organism evidence="1 2">
    <name type="scientific">Mycobacterium [tuberculosis] TKK-01-0051</name>
    <dbReference type="NCBI Taxonomy" id="1324261"/>
    <lineage>
        <taxon>Bacteria</taxon>
        <taxon>Bacillati</taxon>
        <taxon>Actinomycetota</taxon>
        <taxon>Actinomycetes</taxon>
        <taxon>Mycobacteriales</taxon>
        <taxon>Mycobacteriaceae</taxon>
        <taxon>Mycobacterium</taxon>
        <taxon>Mycobacterium avium complex (MAC)</taxon>
    </lineage>
</organism>
<evidence type="ECO:0000313" key="2">
    <source>
        <dbReference type="Proteomes" id="UP000025947"/>
    </source>
</evidence>
<proteinExistence type="predicted"/>
<sequence length="332" mass="36854">MLKSVDFQVVRDRPTLDHYRREWVPRPGMGLAGIWLGAVVADASGQNYWGVRGCDDFLTGMTHVVSPVCGFRSLPKSLDVEAPHLYPEYSTVDWFEPLQYVDDGQAVKLSYPSGRIERDASEFHWYDAGNRWELHGRTVSDIVLTHVPAQDGIDDDVYYRHELMYATGTVDGIEVSGYAHQDFAYGPPKKVYTELPIARHLQGMWVSWLHEFDDGQLGGGSFWQGREGVDFGPGYQLKDGVTTVHKDIAAEPTFNDAGRMTALEATIGTDSYSFSFESSGSPLHVFGSVTSTSSGVRPARSWCWVEYTGSMLTPELLDAATAMFALARGLDC</sequence>
<keyword evidence="2" id="KW-1185">Reference proteome</keyword>
<comment type="caution">
    <text evidence="1">The sequence shown here is derived from an EMBL/GenBank/DDBJ whole genome shotgun (WGS) entry which is preliminary data.</text>
</comment>
<dbReference type="RefSeq" id="WP_044486365.1">
    <property type="nucleotide sequence ID" value="NZ_KK328284.1"/>
</dbReference>
<gene>
    <name evidence="1" type="ORF">K875_03903</name>
</gene>
<dbReference type="PATRIC" id="fig|1324261.3.peg.3945"/>
<protein>
    <submittedName>
        <fullName evidence="1">Uncharacterized protein</fullName>
    </submittedName>
</protein>